<protein>
    <submittedName>
        <fullName evidence="3">Alpha/beta hydrolase fold domain-containing protein</fullName>
    </submittedName>
</protein>
<gene>
    <name evidence="3" type="ORF">HHL09_03195</name>
</gene>
<accession>A0A858RDL3</accession>
<dbReference type="SUPFAM" id="SSF52266">
    <property type="entry name" value="SGNH hydrolase"/>
    <property type="match status" value="1"/>
</dbReference>
<evidence type="ECO:0000313" key="3">
    <source>
        <dbReference type="EMBL" id="QJE94822.1"/>
    </source>
</evidence>
<keyword evidence="1 3" id="KW-0378">Hydrolase</keyword>
<dbReference type="Gene3D" id="3.40.50.1820">
    <property type="entry name" value="alpha/beta hydrolase"/>
    <property type="match status" value="1"/>
</dbReference>
<feature type="domain" description="BD-FAE-like" evidence="2">
    <location>
        <begin position="56"/>
        <end position="238"/>
    </location>
</feature>
<dbReference type="Proteomes" id="UP000501812">
    <property type="component" value="Chromosome"/>
</dbReference>
<dbReference type="PANTHER" id="PTHR48081:SF6">
    <property type="entry name" value="PEPTIDASE S9 PROLYL OLIGOPEPTIDASE CATALYTIC DOMAIN-CONTAINING PROTEIN"/>
    <property type="match status" value="1"/>
</dbReference>
<dbReference type="Gene3D" id="3.40.50.1110">
    <property type="entry name" value="SGNH hydrolase"/>
    <property type="match status" value="1"/>
</dbReference>
<evidence type="ECO:0000256" key="1">
    <source>
        <dbReference type="ARBA" id="ARBA00022801"/>
    </source>
</evidence>
<dbReference type="InterPro" id="IPR036514">
    <property type="entry name" value="SGNH_hydro_sf"/>
</dbReference>
<dbReference type="InterPro" id="IPR049492">
    <property type="entry name" value="BD-FAE-like_dom"/>
</dbReference>
<dbReference type="Pfam" id="PF20434">
    <property type="entry name" value="BD-FAE"/>
    <property type="match status" value="1"/>
</dbReference>
<sequence>MMKPLLLFLTFCGLCFGDPERIPVWPGEKAPDGQGGETPATTTLTVHQAEQPNGVAVIICPGGGYGGLVTDGEGHGIARWLNSHGITGLVLEYRLPQGKNKVPLLDAQRAIRLARSHAKDWKIDPARLGIIGFSAGGHLASTAATHFDSGDAKAKDPVDRFSSRPDFAMLIYPVITMTEPGHGGSRNNLLGPDPSKELIEEYSSEKRVTAKSPPAFLAHAKDDAVVVPKNSELFVAALKAHRVENEYLELPDGGHGLNGYKGPSWDAWQAASLKWLEKIGMLKQEVSAASKFIPSGDPQVLAGISPLNWIRNAKGIHSSVCGADFKFAFVGTKRVVLNVDTSKLGYSSPLRFPILAWTVNKGPVQTHQLAAGERELLLSDSAANPVINLYIKGLSPFEDRFTGEVPPNAVSITGFTVAAKCRLTVPATAPLWLNVGDSILSGDAAAYSGSQGRPPDDEWAASDDARASYGHLLAEHYGYRESRLAFGGYAWGGGLGHNPELAALVDQITSTKSRLTGEKLQPCPQVVLVNLGENGAPKAETVIAGLTKLRGRCSPETRIVVMVPVSGRARDEVSAAVNAYLQGTEDKQTRLVDLGAVRFETADGQHPTAAGHEAIYKAALPFFDKLLK</sequence>
<evidence type="ECO:0000259" key="2">
    <source>
        <dbReference type="Pfam" id="PF20434"/>
    </source>
</evidence>
<keyword evidence="4" id="KW-1185">Reference proteome</keyword>
<name>A0A858RDL3_9BACT</name>
<dbReference type="PANTHER" id="PTHR48081">
    <property type="entry name" value="AB HYDROLASE SUPERFAMILY PROTEIN C4A8.06C"/>
    <property type="match status" value="1"/>
</dbReference>
<dbReference type="RefSeq" id="WP_169453043.1">
    <property type="nucleotide sequence ID" value="NZ_CP051774.1"/>
</dbReference>
<reference evidence="3 4" key="1">
    <citation type="submission" date="2020-04" db="EMBL/GenBank/DDBJ databases">
        <title>Luteolibacter sp. G-1-1-1 isolated from soil.</title>
        <authorList>
            <person name="Dahal R.H."/>
        </authorList>
    </citation>
    <scope>NUCLEOTIDE SEQUENCE [LARGE SCALE GENOMIC DNA]</scope>
    <source>
        <strain evidence="3 4">G-1-1-1</strain>
    </source>
</reference>
<dbReference type="KEGG" id="luo:HHL09_03195"/>
<dbReference type="AlphaFoldDB" id="A0A858RDL3"/>
<evidence type="ECO:0000313" key="4">
    <source>
        <dbReference type="Proteomes" id="UP000501812"/>
    </source>
</evidence>
<dbReference type="SUPFAM" id="SSF53474">
    <property type="entry name" value="alpha/beta-Hydrolases"/>
    <property type="match status" value="1"/>
</dbReference>
<dbReference type="GO" id="GO:0016788">
    <property type="term" value="F:hydrolase activity, acting on ester bonds"/>
    <property type="evidence" value="ECO:0007669"/>
    <property type="project" value="UniProtKB-ARBA"/>
</dbReference>
<dbReference type="InterPro" id="IPR029058">
    <property type="entry name" value="AB_hydrolase_fold"/>
</dbReference>
<dbReference type="EMBL" id="CP051774">
    <property type="protein sequence ID" value="QJE94822.1"/>
    <property type="molecule type" value="Genomic_DNA"/>
</dbReference>
<proteinExistence type="predicted"/>
<organism evidence="3 4">
    <name type="scientific">Luteolibacter luteus</name>
    <dbReference type="NCBI Taxonomy" id="2728835"/>
    <lineage>
        <taxon>Bacteria</taxon>
        <taxon>Pseudomonadati</taxon>
        <taxon>Verrucomicrobiota</taxon>
        <taxon>Verrucomicrobiia</taxon>
        <taxon>Verrucomicrobiales</taxon>
        <taxon>Verrucomicrobiaceae</taxon>
        <taxon>Luteolibacter</taxon>
    </lineage>
</organism>
<dbReference type="InterPro" id="IPR050300">
    <property type="entry name" value="GDXG_lipolytic_enzyme"/>
</dbReference>